<feature type="transmembrane region" description="Helical" evidence="1">
    <location>
        <begin position="212"/>
        <end position="233"/>
    </location>
</feature>
<dbReference type="Pfam" id="PF13687">
    <property type="entry name" value="DUF4153"/>
    <property type="match status" value="1"/>
</dbReference>
<keyword evidence="1" id="KW-1133">Transmembrane helix</keyword>
<feature type="transmembrane region" description="Helical" evidence="1">
    <location>
        <begin position="78"/>
        <end position="95"/>
    </location>
</feature>
<feature type="transmembrane region" description="Helical" evidence="1">
    <location>
        <begin position="310"/>
        <end position="328"/>
    </location>
</feature>
<feature type="transmembrane region" description="Helical" evidence="1">
    <location>
        <begin position="175"/>
        <end position="192"/>
    </location>
</feature>
<feature type="transmembrane region" description="Helical" evidence="1">
    <location>
        <begin position="248"/>
        <end position="268"/>
    </location>
</feature>
<keyword evidence="1" id="KW-0812">Transmembrane</keyword>
<feature type="transmembrane region" description="Helical" evidence="1">
    <location>
        <begin position="280"/>
        <end position="298"/>
    </location>
</feature>
<accession>A0ABY5E5L3</accession>
<feature type="transmembrane region" description="Helical" evidence="1">
    <location>
        <begin position="140"/>
        <end position="163"/>
    </location>
</feature>
<protein>
    <submittedName>
        <fullName evidence="2">DUF4153 domain-containing protein</fullName>
    </submittedName>
</protein>
<feature type="transmembrane region" description="Helical" evidence="1">
    <location>
        <begin position="101"/>
        <end position="119"/>
    </location>
</feature>
<dbReference type="RefSeq" id="WP_254576612.1">
    <property type="nucleotide sequence ID" value="NZ_CP100595.1"/>
</dbReference>
<evidence type="ECO:0000256" key="1">
    <source>
        <dbReference type="SAM" id="Phobius"/>
    </source>
</evidence>
<dbReference type="EMBL" id="CP100595">
    <property type="protein sequence ID" value="UTJ06433.1"/>
    <property type="molecule type" value="Genomic_DNA"/>
</dbReference>
<proteinExistence type="predicted"/>
<name>A0ABY5E5L3_9BACT</name>
<dbReference type="Proteomes" id="UP001060012">
    <property type="component" value="Chromosome"/>
</dbReference>
<keyword evidence="3" id="KW-1185">Reference proteome</keyword>
<feature type="transmembrane region" description="Helical" evidence="1">
    <location>
        <begin position="15"/>
        <end position="35"/>
    </location>
</feature>
<dbReference type="InterPro" id="IPR025291">
    <property type="entry name" value="DUF4153"/>
</dbReference>
<evidence type="ECO:0000313" key="3">
    <source>
        <dbReference type="Proteomes" id="UP001060012"/>
    </source>
</evidence>
<reference evidence="2" key="1">
    <citation type="submission" date="2022-07" db="EMBL/GenBank/DDBJ databases">
        <title>Arcobacter roscoffensis sp. nov., a marine bacterium isolated from coastal seawater collected from Roscoff, France.</title>
        <authorList>
            <person name="Pascual J."/>
            <person name="Lepeaux C."/>
            <person name="Methner A."/>
            <person name="Overmann J."/>
        </authorList>
    </citation>
    <scope>NUCLEOTIDE SEQUENCE</scope>
    <source>
        <strain evidence="2">ARW1-2F2</strain>
    </source>
</reference>
<gene>
    <name evidence="2" type="ORF">NJU99_14445</name>
</gene>
<feature type="transmembrane region" description="Helical" evidence="1">
    <location>
        <begin position="51"/>
        <end position="69"/>
    </location>
</feature>
<evidence type="ECO:0000313" key="2">
    <source>
        <dbReference type="EMBL" id="UTJ06433.1"/>
    </source>
</evidence>
<keyword evidence="1" id="KW-0472">Membrane</keyword>
<sequence length="571" mass="66921">MNNLNILLNPISKDVFLRFPIVFFFIVSTFIFAVFENHSIYVFEEDIQERVLFYFVVSIPFFTSLYLFTEKRKKSKNYAIFFTIFSIIVLYHIIYSSLDSFVFLFIASIISLMFSAFLSKNSNNNAIFDFNLHGLYSISFAFLSSAILALGILAIVASLDFLFSFSFFKDNLEDIYLFISTVIFPTLILSHIPKEYEIYKESIEIKKALLILIKNILTPLVFIYTLILYAYFIKIVFLYELPKGEMSWIISIYLCLAIFLKIFLSVVMQKNLLLTVLDKNFLITLILPVAFLGLAIYTRIEQYGITEPRYALIVLFLWFISIFVFTIFKRQFCIKTSFASLFTLLLFASLSPFNATNVSTKSQISRFENILLENEMLKDNQLLANKKDLSFDTRVQVSSIVSYFTNTQAKKDFFNNYFDTNFKNQDEVLRYLNVKYASESSKNSEDFYLPIFNLHDIALPTKGYDFVVNLNLAKDKKSIFYEQKSFDIELKDNKIFIDLEENLFEVDLALLLENLKEKKIQEFNKDNYKELLIVQNKKSSEIKLLIKYFSTIKKNKKDMITYIEAVLFVKK</sequence>
<organism evidence="2 3">
    <name type="scientific">Arcobacter roscoffensis</name>
    <dbReference type="NCBI Taxonomy" id="2961520"/>
    <lineage>
        <taxon>Bacteria</taxon>
        <taxon>Pseudomonadati</taxon>
        <taxon>Campylobacterota</taxon>
        <taxon>Epsilonproteobacteria</taxon>
        <taxon>Campylobacterales</taxon>
        <taxon>Arcobacteraceae</taxon>
        <taxon>Arcobacter</taxon>
    </lineage>
</organism>